<comment type="caution">
    <text evidence="1">The sequence shown here is derived from an EMBL/GenBank/DDBJ whole genome shotgun (WGS) entry which is preliminary data.</text>
</comment>
<evidence type="ECO:0000313" key="1">
    <source>
        <dbReference type="EMBL" id="KAH7665869.1"/>
    </source>
</evidence>
<dbReference type="EMBL" id="CM037023">
    <property type="protein sequence ID" value="KAH7665869.1"/>
    <property type="molecule type" value="Genomic_DNA"/>
</dbReference>
<accession>A0ACB7UYG4</accession>
<dbReference type="Proteomes" id="UP000827976">
    <property type="component" value="Chromosome 13"/>
</dbReference>
<evidence type="ECO:0000313" key="2">
    <source>
        <dbReference type="Proteomes" id="UP000827976"/>
    </source>
</evidence>
<keyword evidence="2" id="KW-1185">Reference proteome</keyword>
<sequence>MSEEKFPREIRAASMTSQPPPRDNVREMILLVLRVTSQLKVLMDQYPQEANVIFRAFPELARSFCRAMLMLIRLGLPPYLPVETNDQTVAAYSPQLPQPPLSPPASAALVAPPLIQPSSALAAEPVFDAGNDLGDSLEEQPPPPSQTPPKSTRFGNPLQHRGAPWASRLQ</sequence>
<reference evidence="2" key="1">
    <citation type="journal article" date="2022" name="Nat. Commun.">
        <title>Chromosome evolution and the genetic basis of agronomically important traits in greater yam.</title>
        <authorList>
            <person name="Bredeson J.V."/>
            <person name="Lyons J.B."/>
            <person name="Oniyinde I.O."/>
            <person name="Okereke N.R."/>
            <person name="Kolade O."/>
            <person name="Nnabue I."/>
            <person name="Nwadili C.O."/>
            <person name="Hribova E."/>
            <person name="Parker M."/>
            <person name="Nwogha J."/>
            <person name="Shu S."/>
            <person name="Carlson J."/>
            <person name="Kariba R."/>
            <person name="Muthemba S."/>
            <person name="Knop K."/>
            <person name="Barton G.J."/>
            <person name="Sherwood A.V."/>
            <person name="Lopez-Montes A."/>
            <person name="Asiedu R."/>
            <person name="Jamnadass R."/>
            <person name="Muchugi A."/>
            <person name="Goodstein D."/>
            <person name="Egesi C.N."/>
            <person name="Featherston J."/>
            <person name="Asfaw A."/>
            <person name="Simpson G.G."/>
            <person name="Dolezel J."/>
            <person name="Hendre P.S."/>
            <person name="Van Deynze A."/>
            <person name="Kumar P.L."/>
            <person name="Obidiegwu J.E."/>
            <person name="Bhattacharjee R."/>
            <person name="Rokhsar D.S."/>
        </authorList>
    </citation>
    <scope>NUCLEOTIDE SEQUENCE [LARGE SCALE GENOMIC DNA]</scope>
    <source>
        <strain evidence="2">cv. TDa95/00328</strain>
    </source>
</reference>
<proteinExistence type="predicted"/>
<gene>
    <name evidence="1" type="ORF">IHE45_13G061100</name>
</gene>
<name>A0ACB7UYG4_DIOAL</name>
<organism evidence="1 2">
    <name type="scientific">Dioscorea alata</name>
    <name type="common">Purple yam</name>
    <dbReference type="NCBI Taxonomy" id="55571"/>
    <lineage>
        <taxon>Eukaryota</taxon>
        <taxon>Viridiplantae</taxon>
        <taxon>Streptophyta</taxon>
        <taxon>Embryophyta</taxon>
        <taxon>Tracheophyta</taxon>
        <taxon>Spermatophyta</taxon>
        <taxon>Magnoliopsida</taxon>
        <taxon>Liliopsida</taxon>
        <taxon>Dioscoreales</taxon>
        <taxon>Dioscoreaceae</taxon>
        <taxon>Dioscorea</taxon>
    </lineage>
</organism>
<protein>
    <submittedName>
        <fullName evidence="1">Uncharacterized protein</fullName>
    </submittedName>
</protein>